<keyword evidence="2" id="KW-1185">Reference proteome</keyword>
<evidence type="ECO:0000313" key="2">
    <source>
        <dbReference type="Proteomes" id="UP000887565"/>
    </source>
</evidence>
<dbReference type="WBParaSite" id="nRc.2.0.1.t05571-RA">
    <property type="protein sequence ID" value="nRc.2.0.1.t05571-RA"/>
    <property type="gene ID" value="nRc.2.0.1.g05571"/>
</dbReference>
<evidence type="ECO:0000256" key="1">
    <source>
        <dbReference type="SAM" id="MobiDB-lite"/>
    </source>
</evidence>
<reference evidence="3" key="1">
    <citation type="submission" date="2022-11" db="UniProtKB">
        <authorList>
            <consortium name="WormBaseParasite"/>
        </authorList>
    </citation>
    <scope>IDENTIFICATION</scope>
</reference>
<name>A0A915HW55_ROMCU</name>
<proteinExistence type="predicted"/>
<dbReference type="AlphaFoldDB" id="A0A915HW55"/>
<dbReference type="Proteomes" id="UP000887565">
    <property type="component" value="Unplaced"/>
</dbReference>
<organism evidence="2 3">
    <name type="scientific">Romanomermis culicivorax</name>
    <name type="common">Nematode worm</name>
    <dbReference type="NCBI Taxonomy" id="13658"/>
    <lineage>
        <taxon>Eukaryota</taxon>
        <taxon>Metazoa</taxon>
        <taxon>Ecdysozoa</taxon>
        <taxon>Nematoda</taxon>
        <taxon>Enoplea</taxon>
        <taxon>Dorylaimia</taxon>
        <taxon>Mermithida</taxon>
        <taxon>Mermithoidea</taxon>
        <taxon>Mermithidae</taxon>
        <taxon>Romanomermis</taxon>
    </lineage>
</organism>
<protein>
    <submittedName>
        <fullName evidence="3">Uncharacterized protein</fullName>
    </submittedName>
</protein>
<accession>A0A915HW55</accession>
<evidence type="ECO:0000313" key="3">
    <source>
        <dbReference type="WBParaSite" id="nRc.2.0.1.t05571-RA"/>
    </source>
</evidence>
<feature type="region of interest" description="Disordered" evidence="1">
    <location>
        <begin position="1"/>
        <end position="25"/>
    </location>
</feature>
<sequence length="74" mass="8218">MKTDSLRPKKRRTSLLENAPEKSGGLSINSLKYACQIEPSLFVVVVSATSNYEGLNSYGFLHRVDKVDKIGKCK</sequence>